<dbReference type="EMBL" id="BOQL01000044">
    <property type="protein sequence ID" value="GIM73469.1"/>
    <property type="molecule type" value="Genomic_DNA"/>
</dbReference>
<dbReference type="InterPro" id="IPR024072">
    <property type="entry name" value="DHFR-like_dom_sf"/>
</dbReference>
<dbReference type="RefSeq" id="WP_246595485.1">
    <property type="nucleotide sequence ID" value="NZ_BAABEA010000054.1"/>
</dbReference>
<dbReference type="GO" id="GO:0008703">
    <property type="term" value="F:5-amino-6-(5-phosphoribosylamino)uracil reductase activity"/>
    <property type="evidence" value="ECO:0007669"/>
    <property type="project" value="InterPro"/>
</dbReference>
<evidence type="ECO:0000313" key="2">
    <source>
        <dbReference type="EMBL" id="GIM73469.1"/>
    </source>
</evidence>
<gene>
    <name evidence="2" type="ORF">Aau02nite_56190</name>
</gene>
<dbReference type="PANTHER" id="PTHR38011:SF2">
    <property type="entry name" value="BIFUNCTIONAL DEAMINASE-REDUCTASE DOMAIN PROTEIN"/>
    <property type="match status" value="1"/>
</dbReference>
<organism evidence="2 3">
    <name type="scientific">Actinoplanes auranticolor</name>
    <dbReference type="NCBI Taxonomy" id="47988"/>
    <lineage>
        <taxon>Bacteria</taxon>
        <taxon>Bacillati</taxon>
        <taxon>Actinomycetota</taxon>
        <taxon>Actinomycetes</taxon>
        <taxon>Micromonosporales</taxon>
        <taxon>Micromonosporaceae</taxon>
        <taxon>Actinoplanes</taxon>
    </lineage>
</organism>
<name>A0A919SKN1_9ACTN</name>
<sequence length="198" mass="20548">MGEIVVVEQMTLDGVMQAPGSAEEDDRGDFPYGGWAGPYADEVAAATMGKGMGEDGAMLFGRRTYVSFHGAWAGQTDGNPYTEVLNRKTKYVVSGTLTEPLPWQNSVLVTGPVSDAVAKLKADVAGALVVLGSGMLVRSLAAAGLIDEYVLSINPLVLGAGTKLFGDGAPAYRAMSLVDTATTTTGVIIARYRPAVTG</sequence>
<dbReference type="Proteomes" id="UP000681340">
    <property type="component" value="Unassembled WGS sequence"/>
</dbReference>
<dbReference type="InterPro" id="IPR002734">
    <property type="entry name" value="RibDG_C"/>
</dbReference>
<evidence type="ECO:0000259" key="1">
    <source>
        <dbReference type="Pfam" id="PF01872"/>
    </source>
</evidence>
<dbReference type="InterPro" id="IPR050765">
    <property type="entry name" value="Riboflavin_Biosynth_HTPR"/>
</dbReference>
<dbReference type="Pfam" id="PF01872">
    <property type="entry name" value="RibD_C"/>
    <property type="match status" value="1"/>
</dbReference>
<keyword evidence="3" id="KW-1185">Reference proteome</keyword>
<dbReference type="SUPFAM" id="SSF53597">
    <property type="entry name" value="Dihydrofolate reductase-like"/>
    <property type="match status" value="1"/>
</dbReference>
<comment type="caution">
    <text evidence="2">The sequence shown here is derived from an EMBL/GenBank/DDBJ whole genome shotgun (WGS) entry which is preliminary data.</text>
</comment>
<dbReference type="AlphaFoldDB" id="A0A919SKN1"/>
<dbReference type="GO" id="GO:0009231">
    <property type="term" value="P:riboflavin biosynthetic process"/>
    <property type="evidence" value="ECO:0007669"/>
    <property type="project" value="InterPro"/>
</dbReference>
<evidence type="ECO:0000313" key="3">
    <source>
        <dbReference type="Proteomes" id="UP000681340"/>
    </source>
</evidence>
<feature type="domain" description="Bacterial bifunctional deaminase-reductase C-terminal" evidence="1">
    <location>
        <begin position="4"/>
        <end position="188"/>
    </location>
</feature>
<accession>A0A919SKN1</accession>
<protein>
    <submittedName>
        <fullName evidence="2">Deaminase</fullName>
    </submittedName>
</protein>
<dbReference type="PANTHER" id="PTHR38011">
    <property type="entry name" value="DIHYDROFOLATE REDUCTASE FAMILY PROTEIN (AFU_ORTHOLOGUE AFUA_8G06820)"/>
    <property type="match status" value="1"/>
</dbReference>
<proteinExistence type="predicted"/>
<dbReference type="Gene3D" id="3.40.430.10">
    <property type="entry name" value="Dihydrofolate Reductase, subunit A"/>
    <property type="match status" value="1"/>
</dbReference>
<reference evidence="2" key="1">
    <citation type="submission" date="2021-03" db="EMBL/GenBank/DDBJ databases">
        <title>Whole genome shotgun sequence of Actinoplanes auranticolor NBRC 12245.</title>
        <authorList>
            <person name="Komaki H."/>
            <person name="Tamura T."/>
        </authorList>
    </citation>
    <scope>NUCLEOTIDE SEQUENCE</scope>
    <source>
        <strain evidence="2">NBRC 12245</strain>
    </source>
</reference>